<feature type="domain" description="N-acetyltransferase" evidence="1">
    <location>
        <begin position="1"/>
        <end position="101"/>
    </location>
</feature>
<dbReference type="InterPro" id="IPR045057">
    <property type="entry name" value="Gcn5-rel_NAT"/>
</dbReference>
<organism evidence="3 4">
    <name type="scientific">Pedobacter frigiditerrae</name>
    <dbReference type="NCBI Taxonomy" id="2530452"/>
    <lineage>
        <taxon>Bacteria</taxon>
        <taxon>Pseudomonadati</taxon>
        <taxon>Bacteroidota</taxon>
        <taxon>Sphingobacteriia</taxon>
        <taxon>Sphingobacteriales</taxon>
        <taxon>Sphingobacteriaceae</taxon>
        <taxon>Pedobacter</taxon>
    </lineage>
</organism>
<dbReference type="EMBL" id="SJSK01000001">
    <property type="protein sequence ID" value="TCC94332.1"/>
    <property type="molecule type" value="Genomic_DNA"/>
</dbReference>
<dbReference type="InterPro" id="IPR031165">
    <property type="entry name" value="GNAT_YJDJ"/>
</dbReference>
<evidence type="ECO:0000313" key="4">
    <source>
        <dbReference type="Proteomes" id="UP000292884"/>
    </source>
</evidence>
<dbReference type="SUPFAM" id="SSF55729">
    <property type="entry name" value="Acyl-CoA N-acyltransferases (Nat)"/>
    <property type="match status" value="1"/>
</dbReference>
<dbReference type="Proteomes" id="UP000292884">
    <property type="component" value="Unassembled WGS sequence"/>
</dbReference>
<gene>
    <name evidence="3" type="ORF">EZ428_06055</name>
</gene>
<dbReference type="InterPro" id="IPR016181">
    <property type="entry name" value="Acyl_CoA_acyltransferase"/>
</dbReference>
<evidence type="ECO:0000259" key="2">
    <source>
        <dbReference type="PROSITE" id="PS51729"/>
    </source>
</evidence>
<dbReference type="PANTHER" id="PTHR31435">
    <property type="entry name" value="PROTEIN NATD1"/>
    <property type="match status" value="1"/>
</dbReference>
<dbReference type="PROSITE" id="PS51186">
    <property type="entry name" value="GNAT"/>
    <property type="match status" value="1"/>
</dbReference>
<keyword evidence="4" id="KW-1185">Reference proteome</keyword>
<dbReference type="GO" id="GO:0016747">
    <property type="term" value="F:acyltransferase activity, transferring groups other than amino-acyl groups"/>
    <property type="evidence" value="ECO:0007669"/>
    <property type="project" value="InterPro"/>
</dbReference>
<keyword evidence="3" id="KW-0808">Transferase</keyword>
<sequence length="101" mass="11456">MEEVKLNLNEKNHGAFLVLDGDEQLGEMVLAIVDNDLIVYHTEVSPKAEGKGLAKLMLNAMVAYAREKNLKVIPLCPYVHAQFKRHPADYEDIWNKIHENG</sequence>
<name>A0A4R0N6P2_9SPHI</name>
<accession>A0A4R0N6P2</accession>
<protein>
    <submittedName>
        <fullName evidence="3">N-acetyltransferase</fullName>
    </submittedName>
</protein>
<evidence type="ECO:0000313" key="3">
    <source>
        <dbReference type="EMBL" id="TCC94332.1"/>
    </source>
</evidence>
<dbReference type="InterPro" id="IPR000182">
    <property type="entry name" value="GNAT_dom"/>
</dbReference>
<dbReference type="PANTHER" id="PTHR31435:SF10">
    <property type="entry name" value="BSR4717 PROTEIN"/>
    <property type="match status" value="1"/>
</dbReference>
<dbReference type="OrthoDB" id="1120671at2"/>
<feature type="domain" description="N-acetyltransferase" evidence="2">
    <location>
        <begin position="8"/>
        <end position="95"/>
    </location>
</feature>
<dbReference type="Gene3D" id="3.40.630.30">
    <property type="match status" value="1"/>
</dbReference>
<reference evidence="3 4" key="1">
    <citation type="submission" date="2019-02" db="EMBL/GenBank/DDBJ databases">
        <title>Pedobacter sp. RP-1-13 sp. nov., isolated from Arctic soil.</title>
        <authorList>
            <person name="Dahal R.H."/>
        </authorList>
    </citation>
    <scope>NUCLEOTIDE SEQUENCE [LARGE SCALE GENOMIC DNA]</scope>
    <source>
        <strain evidence="3 4">RP-1-13</strain>
    </source>
</reference>
<dbReference type="PROSITE" id="PS51729">
    <property type="entry name" value="GNAT_YJDJ"/>
    <property type="match status" value="1"/>
</dbReference>
<dbReference type="CDD" id="cd04301">
    <property type="entry name" value="NAT_SF"/>
    <property type="match status" value="1"/>
</dbReference>
<dbReference type="Pfam" id="PF14542">
    <property type="entry name" value="Acetyltransf_CG"/>
    <property type="match status" value="1"/>
</dbReference>
<dbReference type="AlphaFoldDB" id="A0A4R0N6P2"/>
<dbReference type="RefSeq" id="WP_131552191.1">
    <property type="nucleotide sequence ID" value="NZ_SJSK01000001.1"/>
</dbReference>
<evidence type="ECO:0000259" key="1">
    <source>
        <dbReference type="PROSITE" id="PS51186"/>
    </source>
</evidence>
<proteinExistence type="predicted"/>
<comment type="caution">
    <text evidence="3">The sequence shown here is derived from an EMBL/GenBank/DDBJ whole genome shotgun (WGS) entry which is preliminary data.</text>
</comment>